<dbReference type="EMBL" id="DROK01000265">
    <property type="protein sequence ID" value="HHI97959.1"/>
    <property type="molecule type" value="Genomic_DNA"/>
</dbReference>
<dbReference type="GO" id="GO:0016491">
    <property type="term" value="F:oxidoreductase activity"/>
    <property type="evidence" value="ECO:0007669"/>
    <property type="project" value="InterPro"/>
</dbReference>
<gene>
    <name evidence="6" type="ORF">ENJ96_08940</name>
</gene>
<keyword evidence="2" id="KW-0479">Metal-binding</keyword>
<dbReference type="PROSITE" id="PS00198">
    <property type="entry name" value="4FE4S_FER_1"/>
    <property type="match status" value="1"/>
</dbReference>
<reference evidence="6" key="1">
    <citation type="journal article" date="2020" name="mSystems">
        <title>Genome- and Community-Level Interaction Insights into Carbon Utilization and Element Cycling Functions of Hydrothermarchaeota in Hydrothermal Sediment.</title>
        <authorList>
            <person name="Zhou Z."/>
            <person name="Liu Y."/>
            <person name="Xu W."/>
            <person name="Pan J."/>
            <person name="Luo Z.H."/>
            <person name="Li M."/>
        </authorList>
    </citation>
    <scope>NUCLEOTIDE SEQUENCE [LARGE SCALE GENOMIC DNA]</scope>
    <source>
        <strain evidence="6">HyVt-533</strain>
    </source>
</reference>
<dbReference type="GO" id="GO:0051539">
    <property type="term" value="F:4 iron, 4 sulfur cluster binding"/>
    <property type="evidence" value="ECO:0007669"/>
    <property type="project" value="UniProtKB-KW"/>
</dbReference>
<feature type="non-terminal residue" evidence="6">
    <location>
        <position position="1"/>
    </location>
</feature>
<accession>A0A7V5P139</accession>
<dbReference type="InterPro" id="IPR045854">
    <property type="entry name" value="NO2/SO3_Rdtase_4Fe4S_sf"/>
</dbReference>
<name>A0A7V5P139_9BACT</name>
<dbReference type="SUPFAM" id="SSF54862">
    <property type="entry name" value="4Fe-4S ferredoxins"/>
    <property type="match status" value="1"/>
</dbReference>
<sequence length="150" mass="16475">PNACTQVHIADFGLIAQVVPRLAGDCVACGVCEEVCEEGAVTLQDRWPLFDVQRCLNCGLCIRACPKKVLEPEAQGFKILVGGKLGRHPRLARELKALATEEEVLKTLSAVLSFYKTHCQRGERLGSIIERLGWETFLEALLKSGQDQAL</sequence>
<dbReference type="GO" id="GO:0046872">
    <property type="term" value="F:metal ion binding"/>
    <property type="evidence" value="ECO:0007669"/>
    <property type="project" value="UniProtKB-KW"/>
</dbReference>
<proteinExistence type="predicted"/>
<feature type="domain" description="4Fe-4S ferredoxin-type" evidence="5">
    <location>
        <begin position="46"/>
        <end position="75"/>
    </location>
</feature>
<evidence type="ECO:0000313" key="6">
    <source>
        <dbReference type="EMBL" id="HHI97959.1"/>
    </source>
</evidence>
<keyword evidence="4" id="KW-0411">Iron-sulfur</keyword>
<dbReference type="Gene3D" id="3.30.70.20">
    <property type="match status" value="1"/>
</dbReference>
<dbReference type="PROSITE" id="PS51379">
    <property type="entry name" value="4FE4S_FER_2"/>
    <property type="match status" value="2"/>
</dbReference>
<evidence type="ECO:0000256" key="2">
    <source>
        <dbReference type="ARBA" id="ARBA00022723"/>
    </source>
</evidence>
<evidence type="ECO:0000256" key="4">
    <source>
        <dbReference type="ARBA" id="ARBA00023014"/>
    </source>
</evidence>
<dbReference type="AlphaFoldDB" id="A0A7V5P139"/>
<comment type="caution">
    <text evidence="6">The sequence shown here is derived from an EMBL/GenBank/DDBJ whole genome shotgun (WGS) entry which is preliminary data.</text>
</comment>
<dbReference type="SUPFAM" id="SSF56014">
    <property type="entry name" value="Nitrite and sulphite reductase 4Fe-4S domain-like"/>
    <property type="match status" value="1"/>
</dbReference>
<dbReference type="Gene3D" id="3.30.413.10">
    <property type="entry name" value="Sulfite Reductase Hemoprotein, domain 1"/>
    <property type="match status" value="1"/>
</dbReference>
<evidence type="ECO:0000259" key="5">
    <source>
        <dbReference type="PROSITE" id="PS51379"/>
    </source>
</evidence>
<keyword evidence="1" id="KW-0004">4Fe-4S</keyword>
<dbReference type="Pfam" id="PF00037">
    <property type="entry name" value="Fer4"/>
    <property type="match status" value="1"/>
</dbReference>
<dbReference type="Pfam" id="PF01077">
    <property type="entry name" value="NIR_SIR"/>
    <property type="match status" value="1"/>
</dbReference>
<feature type="domain" description="4Fe-4S ferredoxin-type" evidence="5">
    <location>
        <begin position="18"/>
        <end position="45"/>
    </location>
</feature>
<keyword evidence="3" id="KW-0408">Iron</keyword>
<evidence type="ECO:0000256" key="3">
    <source>
        <dbReference type="ARBA" id="ARBA00023004"/>
    </source>
</evidence>
<protein>
    <submittedName>
        <fullName evidence="6">4Fe-4S dicluster domain-containing protein</fullName>
    </submittedName>
</protein>
<dbReference type="Proteomes" id="UP000886101">
    <property type="component" value="Unassembled WGS sequence"/>
</dbReference>
<dbReference type="GO" id="GO:0020037">
    <property type="term" value="F:heme binding"/>
    <property type="evidence" value="ECO:0007669"/>
    <property type="project" value="InterPro"/>
</dbReference>
<evidence type="ECO:0000256" key="1">
    <source>
        <dbReference type="ARBA" id="ARBA00022485"/>
    </source>
</evidence>
<dbReference type="InterPro" id="IPR006067">
    <property type="entry name" value="NO2/SO3_Rdtase_4Fe4S_dom"/>
</dbReference>
<dbReference type="InterPro" id="IPR017900">
    <property type="entry name" value="4Fe4S_Fe_S_CS"/>
</dbReference>
<dbReference type="InterPro" id="IPR017896">
    <property type="entry name" value="4Fe4S_Fe-S-bd"/>
</dbReference>
<organism evidence="6">
    <name type="scientific">Thermodesulfatator atlanticus</name>
    <dbReference type="NCBI Taxonomy" id="501497"/>
    <lineage>
        <taxon>Bacteria</taxon>
        <taxon>Pseudomonadati</taxon>
        <taxon>Thermodesulfobacteriota</taxon>
        <taxon>Thermodesulfobacteria</taxon>
        <taxon>Thermodesulfobacteriales</taxon>
        <taxon>Thermodesulfatatoraceae</taxon>
        <taxon>Thermodesulfatator</taxon>
    </lineage>
</organism>